<sequence>NKIKRGLLGECDNAIIMKMNSRSDLEHLAREMRILDVKLLEPCLHFQGQGNALAVGEMTRMAPYVQLFKSAPRRTREGGVDIPGF</sequence>
<reference evidence="1 2" key="1">
    <citation type="journal article" date="2015" name="Microbiome">
        <title>Genomic resolution of linkages in carbon, nitrogen, and sulfur cycling among widespread estuary sediment bacteria.</title>
        <authorList>
            <person name="Baker B.J."/>
            <person name="Lazar C.S."/>
            <person name="Teske A.P."/>
            <person name="Dick G.J."/>
        </authorList>
    </citation>
    <scope>NUCLEOTIDE SEQUENCE [LARGE SCALE GENOMIC DNA]</scope>
    <source>
        <strain evidence="1">DG_54_3</strain>
    </source>
</reference>
<evidence type="ECO:0000313" key="1">
    <source>
        <dbReference type="EMBL" id="KPJ63093.1"/>
    </source>
</evidence>
<comment type="caution">
    <text evidence="1">The sequence shown here is derived from an EMBL/GenBank/DDBJ whole genome shotgun (WGS) entry which is preliminary data.</text>
</comment>
<accession>A0A0S7XKW7</accession>
<proteinExistence type="predicted"/>
<gene>
    <name evidence="1" type="ORF">AMJ44_14785</name>
</gene>
<evidence type="ECO:0000313" key="2">
    <source>
        <dbReference type="Proteomes" id="UP000051861"/>
    </source>
</evidence>
<dbReference type="AlphaFoldDB" id="A0A0S7XKW7"/>
<dbReference type="Proteomes" id="UP000051861">
    <property type="component" value="Unassembled WGS sequence"/>
</dbReference>
<feature type="non-terminal residue" evidence="1">
    <location>
        <position position="1"/>
    </location>
</feature>
<name>A0A0S7XKW7_UNCSA</name>
<dbReference type="EMBL" id="LIZX01000246">
    <property type="protein sequence ID" value="KPJ63093.1"/>
    <property type="molecule type" value="Genomic_DNA"/>
</dbReference>
<protein>
    <submittedName>
        <fullName evidence="1">Uncharacterized protein</fullName>
    </submittedName>
</protein>
<organism evidence="1 2">
    <name type="scientific">candidate division WOR-1 bacterium DG_54_3</name>
    <dbReference type="NCBI Taxonomy" id="1703775"/>
    <lineage>
        <taxon>Bacteria</taxon>
        <taxon>Bacillati</taxon>
        <taxon>Saganbacteria</taxon>
    </lineage>
</organism>